<dbReference type="AlphaFoldDB" id="Q9H5R6"/>
<reference evidence="2" key="1">
    <citation type="submission" date="2000-08" db="EMBL/GenBank/DDBJ databases">
        <title>NEDO human cDNA sequencing project.</title>
        <authorList>
            <person name="Kawakami T."/>
            <person name="Noguchi S."/>
            <person name="Itoh T."/>
            <person name="Shigeta K."/>
            <person name="Senba T."/>
            <person name="Matsumura K."/>
            <person name="Nakajima Y."/>
            <person name="Mizuno T."/>
            <person name="Morinaga M."/>
            <person name="Tanigami A."/>
            <person name="Fujiwara T."/>
            <person name="Ono T."/>
            <person name="Yamada K."/>
            <person name="Fujii Y."/>
            <person name="Ozaki K."/>
            <person name="Hirao M."/>
            <person name="Ohmori Y."/>
            <person name="Ota T."/>
            <person name="Suzuki Y."/>
            <person name="Obayashi M."/>
            <person name="Nishi T."/>
            <person name="Shibahara T."/>
            <person name="Tanaka T."/>
            <person name="Nakamura Y."/>
            <person name="Isogai T."/>
            <person name="Sugano S."/>
        </authorList>
    </citation>
    <scope>NUCLEOTIDE SEQUENCE</scope>
    <source>
        <tissue evidence="2">Human lung</tissue>
    </source>
</reference>
<sequence>MWPQVPSSKNIVATCRSCARVYETIPHSHSHRPQSIGPEGAPTIGGELSFRIHPKVPLVPIPTTPPGLARATSPHMTPQERQPCILTQPAACPALPYKTVEERTSEPPLKPFVLFFLGTGTNLFAQ</sequence>
<name>Q9H5R6_HUMAN</name>
<dbReference type="EMBL" id="AK026791">
    <property type="protein sequence ID" value="BAB15554.1"/>
    <property type="molecule type" value="mRNA"/>
</dbReference>
<proteinExistence type="evidence at transcript level"/>
<evidence type="ECO:0000256" key="1">
    <source>
        <dbReference type="SAM" id="MobiDB-lite"/>
    </source>
</evidence>
<feature type="region of interest" description="Disordered" evidence="1">
    <location>
        <begin position="26"/>
        <end position="46"/>
    </location>
</feature>
<evidence type="ECO:0000313" key="2">
    <source>
        <dbReference type="EMBL" id="BAB15554.1"/>
    </source>
</evidence>
<protein>
    <submittedName>
        <fullName evidence="2">cDNA: FLJ23138 fis, clone LNG08913</fullName>
    </submittedName>
</protein>
<accession>Q9H5R6</accession>
<organism evidence="2">
    <name type="scientific">Homo sapiens</name>
    <name type="common">Human</name>
    <dbReference type="NCBI Taxonomy" id="9606"/>
    <lineage>
        <taxon>Eukaryota</taxon>
        <taxon>Metazoa</taxon>
        <taxon>Chordata</taxon>
        <taxon>Craniata</taxon>
        <taxon>Vertebrata</taxon>
        <taxon>Euteleostomi</taxon>
        <taxon>Mammalia</taxon>
        <taxon>Eutheria</taxon>
        <taxon>Euarchontoglires</taxon>
        <taxon>Primates</taxon>
        <taxon>Haplorrhini</taxon>
        <taxon>Catarrhini</taxon>
        <taxon>Hominidae</taxon>
        <taxon>Homo</taxon>
    </lineage>
</organism>